<evidence type="ECO:0000259" key="15">
    <source>
        <dbReference type="Pfam" id="PF08407"/>
    </source>
</evidence>
<feature type="region of interest" description="Disordered" evidence="14">
    <location>
        <begin position="79"/>
        <end position="112"/>
    </location>
</feature>
<evidence type="ECO:0000256" key="9">
    <source>
        <dbReference type="ARBA" id="ARBA00023316"/>
    </source>
</evidence>
<dbReference type="Pfam" id="PF01644">
    <property type="entry name" value="Chitin_synth_1"/>
    <property type="match status" value="1"/>
</dbReference>
<name>A0A9P5Y4L8_9AGAR</name>
<feature type="compositionally biased region" description="Polar residues" evidence="14">
    <location>
        <begin position="40"/>
        <end position="51"/>
    </location>
</feature>
<protein>
    <recommendedName>
        <fullName evidence="2 13">Chitin synthase</fullName>
        <ecNumber evidence="2 13">2.4.1.16</ecNumber>
    </recommendedName>
</protein>
<evidence type="ECO:0000256" key="6">
    <source>
        <dbReference type="ARBA" id="ARBA00022692"/>
    </source>
</evidence>
<evidence type="ECO:0000256" key="7">
    <source>
        <dbReference type="ARBA" id="ARBA00022989"/>
    </source>
</evidence>
<accession>A0A9P5Y4L8</accession>
<dbReference type="InterPro" id="IPR029044">
    <property type="entry name" value="Nucleotide-diphossugar_trans"/>
</dbReference>
<dbReference type="GO" id="GO:0030428">
    <property type="term" value="C:cell septum"/>
    <property type="evidence" value="ECO:0007669"/>
    <property type="project" value="TreeGrafter"/>
</dbReference>
<dbReference type="PANTHER" id="PTHR22914:SF11">
    <property type="entry name" value="CHITIN SYNTHASE B"/>
    <property type="match status" value="1"/>
</dbReference>
<proteinExistence type="inferred from homology"/>
<keyword evidence="3 13" id="KW-1003">Cell membrane</keyword>
<reference evidence="16" key="1">
    <citation type="submission" date="2020-11" db="EMBL/GenBank/DDBJ databases">
        <authorList>
            <consortium name="DOE Joint Genome Institute"/>
            <person name="Ahrendt S."/>
            <person name="Riley R."/>
            <person name="Andreopoulos W."/>
            <person name="Labutti K."/>
            <person name="Pangilinan J."/>
            <person name="Ruiz-Duenas F.J."/>
            <person name="Barrasa J.M."/>
            <person name="Sanchez-Garcia M."/>
            <person name="Camarero S."/>
            <person name="Miyauchi S."/>
            <person name="Serrano A."/>
            <person name="Linde D."/>
            <person name="Babiker R."/>
            <person name="Drula E."/>
            <person name="Ayuso-Fernandez I."/>
            <person name="Pacheco R."/>
            <person name="Padilla G."/>
            <person name="Ferreira P."/>
            <person name="Barriuso J."/>
            <person name="Kellner H."/>
            <person name="Castanera R."/>
            <person name="Alfaro M."/>
            <person name="Ramirez L."/>
            <person name="Pisabarro A.G."/>
            <person name="Kuo A."/>
            <person name="Tritt A."/>
            <person name="Lipzen A."/>
            <person name="He G."/>
            <person name="Yan M."/>
            <person name="Ng V."/>
            <person name="Cullen D."/>
            <person name="Martin F."/>
            <person name="Rosso M.-N."/>
            <person name="Henrissat B."/>
            <person name="Hibbett D."/>
            <person name="Martinez A.T."/>
            <person name="Grigoriev I.V."/>
        </authorList>
    </citation>
    <scope>NUCLEOTIDE SEQUENCE</scope>
    <source>
        <strain evidence="16">CBS 247.69</strain>
    </source>
</reference>
<evidence type="ECO:0000256" key="14">
    <source>
        <dbReference type="SAM" id="MobiDB-lite"/>
    </source>
</evidence>
<dbReference type="PANTHER" id="PTHR22914">
    <property type="entry name" value="CHITIN SYNTHASE"/>
    <property type="match status" value="1"/>
</dbReference>
<feature type="domain" description="Chitin synthase N-terminal" evidence="15">
    <location>
        <begin position="131"/>
        <end position="200"/>
    </location>
</feature>
<feature type="region of interest" description="Disordered" evidence="14">
    <location>
        <begin position="1"/>
        <end position="51"/>
    </location>
</feature>
<evidence type="ECO:0000256" key="1">
    <source>
        <dbReference type="ARBA" id="ARBA00004651"/>
    </source>
</evidence>
<sequence length="898" mass="101558">MSDNRPPLPSASSYNREAPYGDPFADRPRQTHFTEPEAPYQSTTTLPRAYQSTTSLAHGDQDYDDDEYIEKQPLTVGQNFSGGFYPPAPLDPNTLGDPYAHGGRPESVISTSTNGIESAWRRRQTIKRGVTRKVKLTHGNFIAEYPVPTPVHTAIEAKWSGTKSTEFSHMRYTAATCDPDEFNEANGYSLRTRMYNRETELLIAVTSYNEDKTLYARTLHGVMLNIRDICKTKQSKYWRRTAEEGNPAWHKITVALIVDGLEAMDKSVLDLLATVGVYQDGVMKKQIDGKDTVAHIFEYTTQLSVDATPQLVLPQANDPLNLVPVQIIFVLKAKNQKKINSHRWLFNAIGKMLNPEICVLIDAGTKPGHKSIYYLWEAFYNDANLGGCCGEIHAMIKGGKKLLNPLVAAQNFEYKMSNILDKPLESSFGYVSVLPGAFSAYRFRAILGRPLDQYFHGDHSLADRLGPKGIYGMNIFTKNMFLAEDRILCFELVAKAGDRWTLTYVKPSKAETDVPETAVELIGQRRRWLNGSFAASVYALVNFFMFYKSGHGILRMFFLHIQALYNIFSLIFSWFALANIWLTFSIIIDLLPSQHIIIFGTEEITHWVNNALKWIYLSFLALQFILALGNRPKGERMAYTITLWVYAVLAVYLLVCSFWLTAKSFQAIPDLLKNKSTGEIIATFFKPPVGALIAAMVSTFVLGIYFIASFLYRDPWHMFSSFLQYLCLAPSFTNVLNVYAFCNLHDVSWGTKGSDKAEALPSISSEKTKDADAPVVVDTTKVQEDVDAAFKETVTRAITKIDTKEVVEKPTMDDQNKTFRTRLVAMWMLSNAALAIAIENLNGLPNKDRAQDEAHLMEKQNTYFGIILYSTFALAAVRFTGCLYYFFKRNLFRWCRRN</sequence>
<feature type="transmembrane region" description="Helical" evidence="13">
    <location>
        <begin position="528"/>
        <end position="547"/>
    </location>
</feature>
<dbReference type="EC" id="2.4.1.16" evidence="2 13"/>
<feature type="transmembrane region" description="Helical" evidence="13">
    <location>
        <begin position="823"/>
        <end position="843"/>
    </location>
</feature>
<feature type="transmembrane region" description="Helical" evidence="13">
    <location>
        <begin position="641"/>
        <end position="662"/>
    </location>
</feature>
<evidence type="ECO:0000256" key="13">
    <source>
        <dbReference type="RuleBase" id="RU366040"/>
    </source>
</evidence>
<evidence type="ECO:0000256" key="11">
    <source>
        <dbReference type="ARBA" id="ARBA00038055"/>
    </source>
</evidence>
<dbReference type="Pfam" id="PF08407">
    <property type="entry name" value="Chitin_synth_1N"/>
    <property type="match status" value="1"/>
</dbReference>
<dbReference type="SUPFAM" id="SSF53448">
    <property type="entry name" value="Nucleotide-diphospho-sugar transferases"/>
    <property type="match status" value="1"/>
</dbReference>
<evidence type="ECO:0000313" key="16">
    <source>
        <dbReference type="EMBL" id="KAF9462604.1"/>
    </source>
</evidence>
<dbReference type="GO" id="GO:0071555">
    <property type="term" value="P:cell wall organization"/>
    <property type="evidence" value="ECO:0007669"/>
    <property type="project" value="UniProtKB-KW"/>
</dbReference>
<feature type="transmembrane region" description="Helical" evidence="13">
    <location>
        <begin position="611"/>
        <end position="629"/>
    </location>
</feature>
<feature type="transmembrane region" description="Helical" evidence="13">
    <location>
        <begin position="863"/>
        <end position="887"/>
    </location>
</feature>
<comment type="subcellular location">
    <subcellularLocation>
        <location evidence="1 13">Cell membrane</location>
        <topology evidence="1 13">Multi-pass membrane protein</topology>
    </subcellularLocation>
</comment>
<dbReference type="GO" id="GO:0005886">
    <property type="term" value="C:plasma membrane"/>
    <property type="evidence" value="ECO:0007669"/>
    <property type="project" value="UniProtKB-SubCell"/>
</dbReference>
<evidence type="ECO:0000256" key="2">
    <source>
        <dbReference type="ARBA" id="ARBA00012543"/>
    </source>
</evidence>
<keyword evidence="17" id="KW-1185">Reference proteome</keyword>
<evidence type="ECO:0000256" key="3">
    <source>
        <dbReference type="ARBA" id="ARBA00022475"/>
    </source>
</evidence>
<keyword evidence="9 13" id="KW-0961">Cell wall biogenesis/degradation</keyword>
<feature type="transmembrane region" description="Helical" evidence="13">
    <location>
        <begin position="567"/>
        <end position="591"/>
    </location>
</feature>
<evidence type="ECO:0000256" key="5">
    <source>
        <dbReference type="ARBA" id="ARBA00022679"/>
    </source>
</evidence>
<comment type="caution">
    <text evidence="16">The sequence shown here is derived from an EMBL/GenBank/DDBJ whole genome shotgun (WGS) entry which is preliminary data.</text>
</comment>
<keyword evidence="8 13" id="KW-0472">Membrane</keyword>
<keyword evidence="6 13" id="KW-0812">Transmembrane</keyword>
<keyword evidence="5 13" id="KW-0808">Transferase</keyword>
<comment type="catalytic activity">
    <reaction evidence="12 13">
        <text>[(1-&gt;4)-N-acetyl-beta-D-glucosaminyl](n) + UDP-N-acetyl-alpha-D-glucosamine = [(1-&gt;4)-N-acetyl-beta-D-glucosaminyl](n+1) + UDP + H(+)</text>
        <dbReference type="Rhea" id="RHEA:16637"/>
        <dbReference type="Rhea" id="RHEA-COMP:9593"/>
        <dbReference type="Rhea" id="RHEA-COMP:9595"/>
        <dbReference type="ChEBI" id="CHEBI:15378"/>
        <dbReference type="ChEBI" id="CHEBI:17029"/>
        <dbReference type="ChEBI" id="CHEBI:57705"/>
        <dbReference type="ChEBI" id="CHEBI:58223"/>
        <dbReference type="EC" id="2.4.1.16"/>
    </reaction>
</comment>
<dbReference type="CDD" id="cd04190">
    <property type="entry name" value="Chitin_synth_C"/>
    <property type="match status" value="1"/>
</dbReference>
<dbReference type="EMBL" id="MU150270">
    <property type="protein sequence ID" value="KAF9462604.1"/>
    <property type="molecule type" value="Genomic_DNA"/>
</dbReference>
<organism evidence="16 17">
    <name type="scientific">Collybia nuda</name>
    <dbReference type="NCBI Taxonomy" id="64659"/>
    <lineage>
        <taxon>Eukaryota</taxon>
        <taxon>Fungi</taxon>
        <taxon>Dikarya</taxon>
        <taxon>Basidiomycota</taxon>
        <taxon>Agaricomycotina</taxon>
        <taxon>Agaricomycetes</taxon>
        <taxon>Agaricomycetidae</taxon>
        <taxon>Agaricales</taxon>
        <taxon>Tricholomatineae</taxon>
        <taxon>Clitocybaceae</taxon>
        <taxon>Collybia</taxon>
    </lineage>
</organism>
<dbReference type="OrthoDB" id="26569at2759"/>
<dbReference type="InterPro" id="IPR013616">
    <property type="entry name" value="Chitin_synth_N"/>
</dbReference>
<evidence type="ECO:0000313" key="17">
    <source>
        <dbReference type="Proteomes" id="UP000807353"/>
    </source>
</evidence>
<dbReference type="AlphaFoldDB" id="A0A9P5Y4L8"/>
<dbReference type="InterPro" id="IPR004835">
    <property type="entry name" value="Chitin_synth"/>
</dbReference>
<keyword evidence="7 13" id="KW-1133">Transmembrane helix</keyword>
<evidence type="ECO:0000256" key="8">
    <source>
        <dbReference type="ARBA" id="ARBA00023136"/>
    </source>
</evidence>
<comment type="similarity">
    <text evidence="11">Belongs to the chitin synthase family. Class III subfamily.</text>
</comment>
<comment type="function">
    <text evidence="10 13">Polymerizes chitin, a structural polymer of the cell wall and septum, by transferring the sugar moiety of UDP-GlcNAc to the non-reducing end of the growing chitin polymer.</text>
</comment>
<dbReference type="GO" id="GO:0006031">
    <property type="term" value="P:chitin biosynthetic process"/>
    <property type="evidence" value="ECO:0007669"/>
    <property type="project" value="UniProtKB-UniRule"/>
</dbReference>
<keyword evidence="4 13" id="KW-0328">Glycosyltransferase</keyword>
<evidence type="ECO:0000256" key="12">
    <source>
        <dbReference type="ARBA" id="ARBA00048014"/>
    </source>
</evidence>
<dbReference type="GO" id="GO:0004100">
    <property type="term" value="F:chitin synthase activity"/>
    <property type="evidence" value="ECO:0007669"/>
    <property type="project" value="UniProtKB-UniRule"/>
</dbReference>
<feature type="compositionally biased region" description="Basic and acidic residues" evidence="14">
    <location>
        <begin position="24"/>
        <end position="35"/>
    </location>
</feature>
<dbReference type="Proteomes" id="UP000807353">
    <property type="component" value="Unassembled WGS sequence"/>
</dbReference>
<feature type="transmembrane region" description="Helical" evidence="13">
    <location>
        <begin position="689"/>
        <end position="712"/>
    </location>
</feature>
<evidence type="ECO:0000256" key="4">
    <source>
        <dbReference type="ARBA" id="ARBA00022676"/>
    </source>
</evidence>
<gene>
    <name evidence="16" type="ORF">BDZ94DRAFT_711492</name>
</gene>
<evidence type="ECO:0000256" key="10">
    <source>
        <dbReference type="ARBA" id="ARBA00024009"/>
    </source>
</evidence>